<dbReference type="SUPFAM" id="SSF57938">
    <property type="entry name" value="DnaJ/Hsp40 cysteine-rich domain"/>
    <property type="match status" value="1"/>
</dbReference>
<feature type="domain" description="J" evidence="14">
    <location>
        <begin position="61"/>
        <end position="125"/>
    </location>
</feature>
<dbReference type="GO" id="GO:0006260">
    <property type="term" value="P:DNA replication"/>
    <property type="evidence" value="ECO:0007669"/>
    <property type="project" value="UniProtKB-KW"/>
</dbReference>
<dbReference type="InterPro" id="IPR012724">
    <property type="entry name" value="DnaJ"/>
</dbReference>
<comment type="similarity">
    <text evidence="9 11">Belongs to the DnaJ family.</text>
</comment>
<keyword evidence="2 11" id="KW-0235">DNA replication</keyword>
<dbReference type="InterPro" id="IPR001623">
    <property type="entry name" value="DnaJ_domain"/>
</dbReference>
<feature type="compositionally biased region" description="Gly residues" evidence="13">
    <location>
        <begin position="130"/>
        <end position="143"/>
    </location>
</feature>
<dbReference type="Gene3D" id="2.10.230.10">
    <property type="entry name" value="Heat shock protein DnaJ, cysteine-rich domain"/>
    <property type="match status" value="1"/>
</dbReference>
<dbReference type="GO" id="GO:0008270">
    <property type="term" value="F:zinc ion binding"/>
    <property type="evidence" value="ECO:0007669"/>
    <property type="project" value="UniProtKB-UniRule"/>
</dbReference>
<comment type="domain">
    <text evidence="11">The J domain is necessary and sufficient to stimulate DnaK ATPase activity. Zinc center 1 plays an important role in the autonomous, DnaK-independent chaperone activity of DnaJ. Zinc center 2 is essential for interaction with DnaK and for DnaJ activity.</text>
</comment>
<gene>
    <name evidence="16" type="primary">dnaJ2</name>
    <name evidence="11" type="synonym">dnaJ</name>
    <name evidence="16" type="ORF">Aru02nite_57100</name>
</gene>
<evidence type="ECO:0000256" key="6">
    <source>
        <dbReference type="ARBA" id="ARBA00022833"/>
    </source>
</evidence>
<evidence type="ECO:0000256" key="5">
    <source>
        <dbReference type="ARBA" id="ARBA00022771"/>
    </source>
</evidence>
<keyword evidence="4 11" id="KW-0677">Repeat</keyword>
<feature type="binding site" evidence="11">
    <location>
        <position position="222"/>
    </location>
    <ligand>
        <name>Zn(2+)</name>
        <dbReference type="ChEBI" id="CHEBI:29105"/>
        <label>2</label>
    </ligand>
</feature>
<reference evidence="16" key="1">
    <citation type="submission" date="2021-01" db="EMBL/GenBank/DDBJ databases">
        <title>Whole genome shotgun sequence of Actinocatenispora rupis NBRC 107355.</title>
        <authorList>
            <person name="Komaki H."/>
            <person name="Tamura T."/>
        </authorList>
    </citation>
    <scope>NUCLEOTIDE SEQUENCE</scope>
    <source>
        <strain evidence="16">NBRC 107355</strain>
    </source>
</reference>
<dbReference type="Gene3D" id="2.60.260.20">
    <property type="entry name" value="Urease metallochaperone UreE, N-terminal domain"/>
    <property type="match status" value="2"/>
</dbReference>
<comment type="subunit">
    <text evidence="11">Homodimer.</text>
</comment>
<dbReference type="GO" id="GO:0005524">
    <property type="term" value="F:ATP binding"/>
    <property type="evidence" value="ECO:0007669"/>
    <property type="project" value="InterPro"/>
</dbReference>
<evidence type="ECO:0000256" key="2">
    <source>
        <dbReference type="ARBA" id="ARBA00022705"/>
    </source>
</evidence>
<feature type="binding site" evidence="11">
    <location>
        <position position="205"/>
    </location>
    <ligand>
        <name>Zn(2+)</name>
        <dbReference type="ChEBI" id="CHEBI:29105"/>
        <label>1</label>
    </ligand>
</feature>
<keyword evidence="1 11" id="KW-0963">Cytoplasm</keyword>
<dbReference type="Pfam" id="PF00226">
    <property type="entry name" value="DnaJ"/>
    <property type="match status" value="1"/>
</dbReference>
<dbReference type="Gene3D" id="1.10.287.110">
    <property type="entry name" value="DnaJ domain"/>
    <property type="match status" value="1"/>
</dbReference>
<feature type="repeat" description="CXXCXGXG motif" evidence="11">
    <location>
        <begin position="219"/>
        <end position="226"/>
    </location>
</feature>
<evidence type="ECO:0000256" key="7">
    <source>
        <dbReference type="ARBA" id="ARBA00023016"/>
    </source>
</evidence>
<keyword evidence="17" id="KW-1185">Reference proteome</keyword>
<dbReference type="SUPFAM" id="SSF49493">
    <property type="entry name" value="HSP40/DnaJ peptide-binding domain"/>
    <property type="match status" value="2"/>
</dbReference>
<comment type="function">
    <text evidence="11">Participates actively in the response to hyperosmotic and heat shock by preventing the aggregation of stress-denatured proteins and by disaggregating proteins, also in an autonomous, DnaK-independent fashion. Unfolded proteins bind initially to DnaJ; upon interaction with the DnaJ-bound protein, DnaK hydrolyzes its bound ATP, resulting in the formation of a stable complex. GrpE releases ADP from DnaK; ATP binding to DnaK triggers the release of the substrate protein, thus completing the reaction cycle. Several rounds of ATP-dependent interactions between DnaJ, DnaK and GrpE are required for fully efficient folding. Also involved, together with DnaK and GrpE, in the DNA replication of plasmids through activation of initiation proteins.</text>
</comment>
<feature type="repeat" description="CXXCXGXG motif" evidence="11">
    <location>
        <begin position="245"/>
        <end position="252"/>
    </location>
</feature>
<keyword evidence="3 11" id="KW-0479">Metal-binding</keyword>
<feature type="binding site" evidence="11">
    <location>
        <position position="259"/>
    </location>
    <ligand>
        <name>Zn(2+)</name>
        <dbReference type="ChEBI" id="CHEBI:29105"/>
        <label>1</label>
    </ligand>
</feature>
<organism evidence="16 17">
    <name type="scientific">Actinocatenispora rupis</name>
    <dbReference type="NCBI Taxonomy" id="519421"/>
    <lineage>
        <taxon>Bacteria</taxon>
        <taxon>Bacillati</taxon>
        <taxon>Actinomycetota</taxon>
        <taxon>Actinomycetes</taxon>
        <taxon>Micromonosporales</taxon>
        <taxon>Micromonosporaceae</taxon>
        <taxon>Actinocatenispora</taxon>
    </lineage>
</organism>
<dbReference type="PANTHER" id="PTHR43096:SF48">
    <property type="entry name" value="CHAPERONE PROTEIN DNAJ"/>
    <property type="match status" value="1"/>
</dbReference>
<dbReference type="FunFam" id="2.60.260.20:FF:000005">
    <property type="entry name" value="Chaperone protein dnaJ 1, mitochondrial"/>
    <property type="match status" value="1"/>
</dbReference>
<dbReference type="InterPro" id="IPR036869">
    <property type="entry name" value="J_dom_sf"/>
</dbReference>
<evidence type="ECO:0000256" key="9">
    <source>
        <dbReference type="ARBA" id="ARBA00061004"/>
    </source>
</evidence>
<dbReference type="GO" id="GO:0031072">
    <property type="term" value="F:heat shock protein binding"/>
    <property type="evidence" value="ECO:0007669"/>
    <property type="project" value="InterPro"/>
</dbReference>
<evidence type="ECO:0000259" key="14">
    <source>
        <dbReference type="PROSITE" id="PS50076"/>
    </source>
</evidence>
<evidence type="ECO:0000313" key="16">
    <source>
        <dbReference type="EMBL" id="GID14821.1"/>
    </source>
</evidence>
<evidence type="ECO:0000259" key="15">
    <source>
        <dbReference type="PROSITE" id="PS51188"/>
    </source>
</evidence>
<keyword evidence="6 11" id="KW-0862">Zinc</keyword>
<keyword evidence="8 11" id="KW-0143">Chaperone</keyword>
<dbReference type="GO" id="GO:0009408">
    <property type="term" value="P:response to heat"/>
    <property type="evidence" value="ECO:0007669"/>
    <property type="project" value="InterPro"/>
</dbReference>
<dbReference type="PROSITE" id="PS51257">
    <property type="entry name" value="PROKAR_LIPOPROTEIN"/>
    <property type="match status" value="1"/>
</dbReference>
<dbReference type="GO" id="GO:0051082">
    <property type="term" value="F:unfolded protein binding"/>
    <property type="evidence" value="ECO:0007669"/>
    <property type="project" value="UniProtKB-UniRule"/>
</dbReference>
<feature type="repeat" description="CXXCXGXG motif" evidence="11">
    <location>
        <begin position="202"/>
        <end position="209"/>
    </location>
</feature>
<dbReference type="NCBIfam" id="NF008035">
    <property type="entry name" value="PRK10767.1"/>
    <property type="match status" value="1"/>
</dbReference>
<comment type="cofactor">
    <cofactor evidence="11">
        <name>Zn(2+)</name>
        <dbReference type="ChEBI" id="CHEBI:29105"/>
    </cofactor>
    <text evidence="11">Binds 2 Zn(2+) ions per monomer.</text>
</comment>
<keyword evidence="7 11" id="KW-0346">Stress response</keyword>
<dbReference type="CDD" id="cd10719">
    <property type="entry name" value="DnaJ_zf"/>
    <property type="match status" value="1"/>
</dbReference>
<accession>A0A8J3JAL9</accession>
<dbReference type="InterPro" id="IPR036410">
    <property type="entry name" value="HSP_DnaJ_Cys-rich_dom_sf"/>
</dbReference>
<dbReference type="GO" id="GO:0005737">
    <property type="term" value="C:cytoplasm"/>
    <property type="evidence" value="ECO:0007669"/>
    <property type="project" value="UniProtKB-SubCell"/>
</dbReference>
<comment type="subcellular location">
    <subcellularLocation>
        <location evidence="11">Cytoplasm</location>
    </subcellularLocation>
</comment>
<evidence type="ECO:0000256" key="3">
    <source>
        <dbReference type="ARBA" id="ARBA00022723"/>
    </source>
</evidence>
<dbReference type="InterPro" id="IPR008971">
    <property type="entry name" value="HSP40/DnaJ_pept-bd"/>
</dbReference>
<dbReference type="EMBL" id="BOMB01000033">
    <property type="protein sequence ID" value="GID14821.1"/>
    <property type="molecule type" value="Genomic_DNA"/>
</dbReference>
<dbReference type="NCBIfam" id="TIGR02349">
    <property type="entry name" value="DnaJ_bact"/>
    <property type="match status" value="1"/>
</dbReference>
<dbReference type="PRINTS" id="PR00625">
    <property type="entry name" value="JDOMAIN"/>
</dbReference>
<dbReference type="CDD" id="cd10747">
    <property type="entry name" value="DnaJ_C"/>
    <property type="match status" value="1"/>
</dbReference>
<feature type="binding site" evidence="11">
    <location>
        <position position="202"/>
    </location>
    <ligand>
        <name>Zn(2+)</name>
        <dbReference type="ChEBI" id="CHEBI:29105"/>
        <label>1</label>
    </ligand>
</feature>
<dbReference type="PANTHER" id="PTHR43096">
    <property type="entry name" value="DNAJ HOMOLOG 1, MITOCHONDRIAL-RELATED"/>
    <property type="match status" value="1"/>
</dbReference>
<dbReference type="AlphaFoldDB" id="A0A8J3JAL9"/>
<dbReference type="Proteomes" id="UP000612808">
    <property type="component" value="Unassembled WGS sequence"/>
</dbReference>
<protein>
    <recommendedName>
        <fullName evidence="10 11">Chaperone protein DnaJ</fullName>
    </recommendedName>
</protein>
<evidence type="ECO:0000256" key="11">
    <source>
        <dbReference type="HAMAP-Rule" id="MF_01152"/>
    </source>
</evidence>
<dbReference type="InterPro" id="IPR001305">
    <property type="entry name" value="HSP_DnaJ_Cys-rich_dom"/>
</dbReference>
<dbReference type="CDD" id="cd06257">
    <property type="entry name" value="DnaJ"/>
    <property type="match status" value="1"/>
</dbReference>
<dbReference type="Pfam" id="PF01556">
    <property type="entry name" value="DnaJ_C"/>
    <property type="match status" value="1"/>
</dbReference>
<evidence type="ECO:0000256" key="8">
    <source>
        <dbReference type="ARBA" id="ARBA00023186"/>
    </source>
</evidence>
<feature type="binding site" evidence="11">
    <location>
        <position position="248"/>
    </location>
    <ligand>
        <name>Zn(2+)</name>
        <dbReference type="ChEBI" id="CHEBI:29105"/>
        <label>2</label>
    </ligand>
</feature>
<dbReference type="GO" id="GO:0042026">
    <property type="term" value="P:protein refolding"/>
    <property type="evidence" value="ECO:0007669"/>
    <property type="project" value="TreeGrafter"/>
</dbReference>
<keyword evidence="5 11" id="KW-0863">Zinc-finger</keyword>
<evidence type="ECO:0000313" key="17">
    <source>
        <dbReference type="Proteomes" id="UP000612808"/>
    </source>
</evidence>
<evidence type="ECO:0000256" key="13">
    <source>
        <dbReference type="SAM" id="MobiDB-lite"/>
    </source>
</evidence>
<feature type="repeat" description="CXXCXGXG motif" evidence="11">
    <location>
        <begin position="259"/>
        <end position="266"/>
    </location>
</feature>
<dbReference type="FunFam" id="2.10.230.10:FF:000002">
    <property type="entry name" value="Molecular chaperone DnaJ"/>
    <property type="match status" value="1"/>
</dbReference>
<feature type="binding site" evidence="11">
    <location>
        <position position="245"/>
    </location>
    <ligand>
        <name>Zn(2+)</name>
        <dbReference type="ChEBI" id="CHEBI:29105"/>
        <label>2</label>
    </ligand>
</feature>
<dbReference type="SUPFAM" id="SSF46565">
    <property type="entry name" value="Chaperone J-domain"/>
    <property type="match status" value="1"/>
</dbReference>
<dbReference type="NCBIfam" id="NF010871">
    <property type="entry name" value="PRK14278.1"/>
    <property type="match status" value="1"/>
</dbReference>
<evidence type="ECO:0000256" key="1">
    <source>
        <dbReference type="ARBA" id="ARBA00022490"/>
    </source>
</evidence>
<sequence length="436" mass="46520">MCSGRPGWTTPARSPPSAPWHATWASCWRRTRHPTTTPPVRAGRAADRFDTKDMDTAVAKDYYAILGVSREATPDEIKRAYRKLARQFHPDVNSAPDAQERFKEINAAYEVLSDPQKRQLVDMGADPLAPGGGGPGPGGPGGPFVGFQDIMDAFFGGATGGTRGPRPRTRPGADALIRLDLDLEETAFGIEAPLTVDTATVCNTCHGAGTAPGTHPATCDMCGGRGEVQSVQRTFLGQVMTTRPCGNCQGFGTVIPNPCPTCGGDGRVQTRRTVTVKIPAGVEDGMRIRLAGQGEVGPGGGPPGDLYVEIHERVHDVFSRKGEDLHCRVVLPMTAAALGTSMTLKSLDGEENVEVKPGTQPGSTIKIKGKGVPRLRGGGRGDLFVHLDVKTPTKLDPEQERLLKELSRLRGEETIEPTRPGGGFFSRMRDAFNGHA</sequence>
<evidence type="ECO:0000256" key="10">
    <source>
        <dbReference type="ARBA" id="ARBA00067609"/>
    </source>
</evidence>
<dbReference type="HAMAP" id="MF_01152">
    <property type="entry name" value="DnaJ"/>
    <property type="match status" value="1"/>
</dbReference>
<comment type="caution">
    <text evidence="16">The sequence shown here is derived from an EMBL/GenBank/DDBJ whole genome shotgun (WGS) entry which is preliminary data.</text>
</comment>
<feature type="region of interest" description="Disordered" evidence="13">
    <location>
        <begin position="124"/>
        <end position="143"/>
    </location>
</feature>
<dbReference type="PROSITE" id="PS51188">
    <property type="entry name" value="ZF_CR"/>
    <property type="match status" value="1"/>
</dbReference>
<feature type="zinc finger region" description="CR-type" evidence="12">
    <location>
        <begin position="189"/>
        <end position="271"/>
    </location>
</feature>
<feature type="binding site" evidence="11">
    <location>
        <position position="262"/>
    </location>
    <ligand>
        <name>Zn(2+)</name>
        <dbReference type="ChEBI" id="CHEBI:29105"/>
        <label>1</label>
    </ligand>
</feature>
<dbReference type="PROSITE" id="PS50076">
    <property type="entry name" value="DNAJ_2"/>
    <property type="match status" value="1"/>
</dbReference>
<evidence type="ECO:0000256" key="12">
    <source>
        <dbReference type="PROSITE-ProRule" id="PRU00546"/>
    </source>
</evidence>
<proteinExistence type="inferred from homology"/>
<name>A0A8J3JAL9_9ACTN</name>
<evidence type="ECO:0000256" key="4">
    <source>
        <dbReference type="ARBA" id="ARBA00022737"/>
    </source>
</evidence>
<dbReference type="InterPro" id="IPR002939">
    <property type="entry name" value="DnaJ_C"/>
</dbReference>
<dbReference type="Pfam" id="PF00684">
    <property type="entry name" value="DnaJ_CXXCXGXG"/>
    <property type="match status" value="1"/>
</dbReference>
<dbReference type="SMART" id="SM00271">
    <property type="entry name" value="DnaJ"/>
    <property type="match status" value="1"/>
</dbReference>
<feature type="domain" description="CR-type" evidence="15">
    <location>
        <begin position="189"/>
        <end position="271"/>
    </location>
</feature>
<feature type="binding site" evidence="11">
    <location>
        <position position="219"/>
    </location>
    <ligand>
        <name>Zn(2+)</name>
        <dbReference type="ChEBI" id="CHEBI:29105"/>
        <label>2</label>
    </ligand>
</feature>
<feature type="region of interest" description="Disordered" evidence="13">
    <location>
        <begin position="1"/>
        <end position="20"/>
    </location>
</feature>